<dbReference type="Proteomes" id="UP000498980">
    <property type="component" value="Unassembled WGS sequence"/>
</dbReference>
<comment type="caution">
    <text evidence="2">The sequence shown here is derived from an EMBL/GenBank/DDBJ whole genome shotgun (WGS) entry which is preliminary data.</text>
</comment>
<dbReference type="SUPFAM" id="SSF53649">
    <property type="entry name" value="Alkaline phosphatase-like"/>
    <property type="match status" value="1"/>
</dbReference>
<protein>
    <submittedName>
        <fullName evidence="2">Uncharacterized protein</fullName>
    </submittedName>
</protein>
<keyword evidence="3" id="KW-1185">Reference proteome</keyword>
<organism evidence="2 3">
    <name type="scientific">Streptomyces fulvorobeus</name>
    <dbReference type="NCBI Taxonomy" id="284028"/>
    <lineage>
        <taxon>Bacteria</taxon>
        <taxon>Bacillati</taxon>
        <taxon>Actinomycetota</taxon>
        <taxon>Actinomycetes</taxon>
        <taxon>Kitasatosporales</taxon>
        <taxon>Streptomycetaceae</taxon>
        <taxon>Streptomyces</taxon>
    </lineage>
</organism>
<dbReference type="InterPro" id="IPR017850">
    <property type="entry name" value="Alkaline_phosphatase_core_sf"/>
</dbReference>
<reference evidence="2 3" key="1">
    <citation type="submission" date="2020-05" db="EMBL/GenBank/DDBJ databases">
        <title>Whole genome shotgun sequence of Streptomyces fulvorobeus NBRC 15897.</title>
        <authorList>
            <person name="Komaki H."/>
            <person name="Tamura T."/>
        </authorList>
    </citation>
    <scope>NUCLEOTIDE SEQUENCE [LARGE SCALE GENOMIC DNA]</scope>
    <source>
        <strain evidence="2 3">NBRC 15897</strain>
    </source>
</reference>
<feature type="region of interest" description="Disordered" evidence="1">
    <location>
        <begin position="135"/>
        <end position="167"/>
    </location>
</feature>
<dbReference type="RefSeq" id="WP_173316866.1">
    <property type="nucleotide sequence ID" value="NZ_BLWC01000001.1"/>
</dbReference>
<gene>
    <name evidence="2" type="ORF">Sfulv_54310</name>
</gene>
<dbReference type="EMBL" id="BLWC01000001">
    <property type="protein sequence ID" value="GFN00621.1"/>
    <property type="molecule type" value="Genomic_DNA"/>
</dbReference>
<evidence type="ECO:0000313" key="3">
    <source>
        <dbReference type="Proteomes" id="UP000498980"/>
    </source>
</evidence>
<evidence type="ECO:0000256" key="1">
    <source>
        <dbReference type="SAM" id="MobiDB-lite"/>
    </source>
</evidence>
<evidence type="ECO:0000313" key="2">
    <source>
        <dbReference type="EMBL" id="GFN00621.1"/>
    </source>
</evidence>
<accession>A0A7J0CDM1</accession>
<sequence>MTDLLGGVKGPTGEPVFRAVLPRQEAYPGGNVERAPDLLLVPADESVLPVTSLTGTLWTPSAQTGLHRHEGIWAQRSPRVRPGRLPGTIPLADAMPTLLTDLGAAWPSDVDGRPRTEVFTEDVPVPGPHRRLVLPDAVASAPGPADPTEGPGEDDYTSSRLREMGYL</sequence>
<name>A0A7J0CDM1_9ACTN</name>
<dbReference type="AlphaFoldDB" id="A0A7J0CDM1"/>
<proteinExistence type="predicted"/>